<sequence>MFFYSHFLTLQTLFAINPQKKRTKGLSCFAYLQAADLSLANTRKMSIFRNCLSFRRLRCFVCEPVIEKHLWACH</sequence>
<protein>
    <submittedName>
        <fullName evidence="1">Uncharacterized protein</fullName>
    </submittedName>
</protein>
<dbReference type="AlphaFoldDB" id="A0A2U0U7H6"/>
<organism evidence="1 2">
    <name type="scientific">Hallella colorans</name>
    <dbReference type="NCBI Taxonomy" id="1703337"/>
    <lineage>
        <taxon>Bacteria</taxon>
        <taxon>Pseudomonadati</taxon>
        <taxon>Bacteroidota</taxon>
        <taxon>Bacteroidia</taxon>
        <taxon>Bacteroidales</taxon>
        <taxon>Prevotellaceae</taxon>
        <taxon>Hallella</taxon>
    </lineage>
</organism>
<evidence type="ECO:0000313" key="2">
    <source>
        <dbReference type="Proteomes" id="UP000245870"/>
    </source>
</evidence>
<evidence type="ECO:0000313" key="1">
    <source>
        <dbReference type="EMBL" id="PVX53602.1"/>
    </source>
</evidence>
<gene>
    <name evidence="1" type="ORF">C7379_11027</name>
</gene>
<accession>A0A2U0U7H6</accession>
<dbReference type="Proteomes" id="UP000245870">
    <property type="component" value="Unassembled WGS sequence"/>
</dbReference>
<name>A0A2U0U7H6_9BACT</name>
<dbReference type="EMBL" id="QENY01000010">
    <property type="protein sequence ID" value="PVX53602.1"/>
    <property type="molecule type" value="Genomic_DNA"/>
</dbReference>
<keyword evidence="2" id="KW-1185">Reference proteome</keyword>
<reference evidence="1 2" key="1">
    <citation type="submission" date="2018-05" db="EMBL/GenBank/DDBJ databases">
        <title>Genomic Encyclopedia of Type Strains, Phase IV (KMG-IV): sequencing the most valuable type-strain genomes for metagenomic binning, comparative biology and taxonomic classification.</title>
        <authorList>
            <person name="Goeker M."/>
        </authorList>
    </citation>
    <scope>NUCLEOTIDE SEQUENCE [LARGE SCALE GENOMIC DNA]</scope>
    <source>
        <strain evidence="1 2">DSM 100333</strain>
    </source>
</reference>
<comment type="caution">
    <text evidence="1">The sequence shown here is derived from an EMBL/GenBank/DDBJ whole genome shotgun (WGS) entry which is preliminary data.</text>
</comment>
<proteinExistence type="predicted"/>